<keyword evidence="3" id="KW-1185">Reference proteome</keyword>
<keyword evidence="1" id="KW-1133">Transmembrane helix</keyword>
<proteinExistence type="predicted"/>
<dbReference type="AlphaFoldDB" id="A0AAV4GXI7"/>
<name>A0AAV4GXI7_9GAST</name>
<dbReference type="Proteomes" id="UP000762676">
    <property type="component" value="Unassembled WGS sequence"/>
</dbReference>
<organism evidence="2 3">
    <name type="scientific">Elysia marginata</name>
    <dbReference type="NCBI Taxonomy" id="1093978"/>
    <lineage>
        <taxon>Eukaryota</taxon>
        <taxon>Metazoa</taxon>
        <taxon>Spiralia</taxon>
        <taxon>Lophotrochozoa</taxon>
        <taxon>Mollusca</taxon>
        <taxon>Gastropoda</taxon>
        <taxon>Heterobranchia</taxon>
        <taxon>Euthyneura</taxon>
        <taxon>Panpulmonata</taxon>
        <taxon>Sacoglossa</taxon>
        <taxon>Placobranchoidea</taxon>
        <taxon>Plakobranchidae</taxon>
        <taxon>Elysia</taxon>
    </lineage>
</organism>
<sequence length="230" mass="25367">MYNFPDTNSMDSTAVCTFATIIVVIVLIVAKHALFHYLQTSGTQRENKFIPKRATSLLQEAVALLSGDLNSISRIADTVNERGKRIEKAYGEANLRGSVGAELGLREVRLSFAGARRGMSEIVGTIKRLKATLNTMPLTYQNVLGLYRGLRDSDKAFWEAANIFDTVGSRMHSLILADAAPTHSKNVDQVYTQALRQELDSAAAQLHQMSTSFYSLVRSIHFLGSALQLE</sequence>
<accession>A0AAV4GXI7</accession>
<dbReference type="EMBL" id="BMAT01005202">
    <property type="protein sequence ID" value="GFR89075.1"/>
    <property type="molecule type" value="Genomic_DNA"/>
</dbReference>
<evidence type="ECO:0000256" key="1">
    <source>
        <dbReference type="SAM" id="Phobius"/>
    </source>
</evidence>
<comment type="caution">
    <text evidence="2">The sequence shown here is derived from an EMBL/GenBank/DDBJ whole genome shotgun (WGS) entry which is preliminary data.</text>
</comment>
<gene>
    <name evidence="2" type="ORF">ElyMa_002534100</name>
</gene>
<keyword evidence="1" id="KW-0812">Transmembrane</keyword>
<keyword evidence="1" id="KW-0472">Membrane</keyword>
<evidence type="ECO:0000313" key="3">
    <source>
        <dbReference type="Proteomes" id="UP000762676"/>
    </source>
</evidence>
<protein>
    <submittedName>
        <fullName evidence="2">Uncharacterized protein</fullName>
    </submittedName>
</protein>
<evidence type="ECO:0000313" key="2">
    <source>
        <dbReference type="EMBL" id="GFR89075.1"/>
    </source>
</evidence>
<reference evidence="2 3" key="1">
    <citation type="journal article" date="2021" name="Elife">
        <title>Chloroplast acquisition without the gene transfer in kleptoplastic sea slugs, Plakobranchus ocellatus.</title>
        <authorList>
            <person name="Maeda T."/>
            <person name="Takahashi S."/>
            <person name="Yoshida T."/>
            <person name="Shimamura S."/>
            <person name="Takaki Y."/>
            <person name="Nagai Y."/>
            <person name="Toyoda A."/>
            <person name="Suzuki Y."/>
            <person name="Arimoto A."/>
            <person name="Ishii H."/>
            <person name="Satoh N."/>
            <person name="Nishiyama T."/>
            <person name="Hasebe M."/>
            <person name="Maruyama T."/>
            <person name="Minagawa J."/>
            <person name="Obokata J."/>
            <person name="Shigenobu S."/>
        </authorList>
    </citation>
    <scope>NUCLEOTIDE SEQUENCE [LARGE SCALE GENOMIC DNA]</scope>
</reference>
<feature type="transmembrane region" description="Helical" evidence="1">
    <location>
        <begin position="12"/>
        <end position="30"/>
    </location>
</feature>